<dbReference type="GO" id="GO:0051028">
    <property type="term" value="P:mRNA transport"/>
    <property type="evidence" value="ECO:0007669"/>
    <property type="project" value="UniProtKB-KW"/>
</dbReference>
<evidence type="ECO:0000256" key="3">
    <source>
        <dbReference type="ARBA" id="ARBA00022884"/>
    </source>
</evidence>
<feature type="domain" description="RRM" evidence="7">
    <location>
        <begin position="74"/>
        <end position="152"/>
    </location>
</feature>
<keyword evidence="6" id="KW-0508">mRNA splicing</keyword>
<dbReference type="CDD" id="cd12324">
    <property type="entry name" value="RRM_RBM8"/>
    <property type="match status" value="1"/>
</dbReference>
<proteinExistence type="inferred from homology"/>
<evidence type="ECO:0000256" key="4">
    <source>
        <dbReference type="ARBA" id="ARBA00023242"/>
    </source>
</evidence>
<dbReference type="SUPFAM" id="SSF54928">
    <property type="entry name" value="RNA-binding domain, RBD"/>
    <property type="match status" value="1"/>
</dbReference>
<keyword evidence="6" id="KW-0509">mRNA transport</keyword>
<dbReference type="Gene3D" id="3.30.70.330">
    <property type="match status" value="1"/>
</dbReference>
<dbReference type="PANTHER" id="PTHR45894">
    <property type="entry name" value="RNA-BINDING PROTEIN 8A"/>
    <property type="match status" value="1"/>
</dbReference>
<dbReference type="InterPro" id="IPR008111">
    <property type="entry name" value="RNA-bd_8"/>
</dbReference>
<dbReference type="Proteomes" id="UP000801492">
    <property type="component" value="Unassembled WGS sequence"/>
</dbReference>
<comment type="function">
    <text evidence="6">Core component of the splicing-dependent multiprotein exon junction complex (EJC) deposited at splice junctions on mRNAs.</text>
</comment>
<dbReference type="OrthoDB" id="15688at2759"/>
<dbReference type="InterPro" id="IPR033744">
    <property type="entry name" value="RRM_RBM8"/>
</dbReference>
<dbReference type="InterPro" id="IPR035979">
    <property type="entry name" value="RBD_domain_sf"/>
</dbReference>
<sequence length="157" mass="17317">MSDVLDIQSQCCSEFEDENDSIVAIKGGIKSRKGRGFIEGSGSELSKIKAFDKLGSSDVLSEDGILPQCSVEGWVLFVTGIHEEATEDDVKDLFAEYGTINSLVLNLDRRTGYIKGYALLEFEKYIDAYNAKENLHDALLLGQAIKVNWSFTKGPNL</sequence>
<protein>
    <recommendedName>
        <fullName evidence="6">RNA-binding protein 8A</fullName>
    </recommendedName>
</protein>
<dbReference type="GO" id="GO:0016607">
    <property type="term" value="C:nuclear speck"/>
    <property type="evidence" value="ECO:0007669"/>
    <property type="project" value="UniProtKB-SubCell"/>
</dbReference>
<dbReference type="GO" id="GO:0008380">
    <property type="term" value="P:RNA splicing"/>
    <property type="evidence" value="ECO:0007669"/>
    <property type="project" value="UniProtKB-KW"/>
</dbReference>
<dbReference type="PROSITE" id="PS50102">
    <property type="entry name" value="RRM"/>
    <property type="match status" value="1"/>
</dbReference>
<gene>
    <name evidence="8" type="ORF">ILUMI_25818</name>
</gene>
<reference evidence="8" key="1">
    <citation type="submission" date="2019-08" db="EMBL/GenBank/DDBJ databases">
        <title>The genome of the North American firefly Photinus pyralis.</title>
        <authorList>
            <consortium name="Photinus pyralis genome working group"/>
            <person name="Fallon T.R."/>
            <person name="Sander Lower S.E."/>
            <person name="Weng J.-K."/>
        </authorList>
    </citation>
    <scope>NUCLEOTIDE SEQUENCE</scope>
    <source>
        <strain evidence="8">TRF0915ILg1</strain>
        <tissue evidence="8">Whole body</tissue>
    </source>
</reference>
<dbReference type="GO" id="GO:0005737">
    <property type="term" value="C:cytoplasm"/>
    <property type="evidence" value="ECO:0007669"/>
    <property type="project" value="UniProtKB-SubCell"/>
</dbReference>
<evidence type="ECO:0000256" key="1">
    <source>
        <dbReference type="ARBA" id="ARBA00007987"/>
    </source>
</evidence>
<dbReference type="InterPro" id="IPR012677">
    <property type="entry name" value="Nucleotide-bd_a/b_plait_sf"/>
</dbReference>
<evidence type="ECO:0000313" key="8">
    <source>
        <dbReference type="EMBL" id="KAF2880355.1"/>
    </source>
</evidence>
<comment type="similarity">
    <text evidence="1 6">Belongs to the RBM8A family.</text>
</comment>
<dbReference type="InterPro" id="IPR000504">
    <property type="entry name" value="RRM_dom"/>
</dbReference>
<evidence type="ECO:0000256" key="2">
    <source>
        <dbReference type="ARBA" id="ARBA00022490"/>
    </source>
</evidence>
<dbReference type="Pfam" id="PF00076">
    <property type="entry name" value="RRM_1"/>
    <property type="match status" value="1"/>
</dbReference>
<dbReference type="GO" id="GO:0006397">
    <property type="term" value="P:mRNA processing"/>
    <property type="evidence" value="ECO:0007669"/>
    <property type="project" value="UniProtKB-KW"/>
</dbReference>
<keyword evidence="6" id="KW-0507">mRNA processing</keyword>
<name>A0A8K0C4D9_IGNLU</name>
<keyword evidence="2 6" id="KW-0963">Cytoplasm</keyword>
<accession>A0A8K0C4D9</accession>
<keyword evidence="9" id="KW-1185">Reference proteome</keyword>
<evidence type="ECO:0000256" key="6">
    <source>
        <dbReference type="RuleBase" id="RU361239"/>
    </source>
</evidence>
<dbReference type="AlphaFoldDB" id="A0A8K0C4D9"/>
<evidence type="ECO:0000259" key="7">
    <source>
        <dbReference type="PROSITE" id="PS50102"/>
    </source>
</evidence>
<comment type="subcellular location">
    <subcellularLocation>
        <location evidence="6">Nucleus</location>
    </subcellularLocation>
    <subcellularLocation>
        <location evidence="6">Nucleus speckle</location>
    </subcellularLocation>
    <subcellularLocation>
        <location evidence="6">Cytoplasm</location>
    </subcellularLocation>
</comment>
<evidence type="ECO:0000313" key="9">
    <source>
        <dbReference type="Proteomes" id="UP000801492"/>
    </source>
</evidence>
<dbReference type="PRINTS" id="PR01738">
    <property type="entry name" value="RNABINDINGM8"/>
</dbReference>
<dbReference type="GO" id="GO:0003729">
    <property type="term" value="F:mRNA binding"/>
    <property type="evidence" value="ECO:0007669"/>
    <property type="project" value="InterPro"/>
</dbReference>
<comment type="caution">
    <text evidence="8">The sequence shown here is derived from an EMBL/GenBank/DDBJ whole genome shotgun (WGS) entry which is preliminary data.</text>
</comment>
<dbReference type="EMBL" id="VTPC01090979">
    <property type="protein sequence ID" value="KAF2880355.1"/>
    <property type="molecule type" value="Genomic_DNA"/>
</dbReference>
<keyword evidence="3 5" id="KW-0694">RNA-binding</keyword>
<keyword evidence="6" id="KW-0813">Transport</keyword>
<comment type="subunit">
    <text evidence="6">Heterodimer with MAGOH. Part of the mRNA splicing-dependent exon junction complex (EJC) complex; the core complex contains CASC3, EIF4A3, MAGOH and RBM8A.</text>
</comment>
<keyword evidence="4 6" id="KW-0539">Nucleus</keyword>
<evidence type="ECO:0000256" key="5">
    <source>
        <dbReference type="PROSITE-ProRule" id="PRU00176"/>
    </source>
</evidence>
<organism evidence="8 9">
    <name type="scientific">Ignelater luminosus</name>
    <name type="common">Cucubano</name>
    <name type="synonym">Pyrophorus luminosus</name>
    <dbReference type="NCBI Taxonomy" id="2038154"/>
    <lineage>
        <taxon>Eukaryota</taxon>
        <taxon>Metazoa</taxon>
        <taxon>Ecdysozoa</taxon>
        <taxon>Arthropoda</taxon>
        <taxon>Hexapoda</taxon>
        <taxon>Insecta</taxon>
        <taxon>Pterygota</taxon>
        <taxon>Neoptera</taxon>
        <taxon>Endopterygota</taxon>
        <taxon>Coleoptera</taxon>
        <taxon>Polyphaga</taxon>
        <taxon>Elateriformia</taxon>
        <taxon>Elateroidea</taxon>
        <taxon>Elateridae</taxon>
        <taxon>Agrypninae</taxon>
        <taxon>Pyrophorini</taxon>
        <taxon>Ignelater</taxon>
    </lineage>
</organism>
<dbReference type="SMART" id="SM00360">
    <property type="entry name" value="RRM"/>
    <property type="match status" value="1"/>
</dbReference>